<protein>
    <recommendedName>
        <fullName evidence="3">General stress protein CsbD</fullName>
    </recommendedName>
</protein>
<reference evidence="2" key="1">
    <citation type="journal article" date="2019" name="Int. J. Syst. Evol. Microbiol.">
        <title>The Global Catalogue of Microorganisms (GCM) 10K type strain sequencing project: providing services to taxonomists for standard genome sequencing and annotation.</title>
        <authorList>
            <consortium name="The Broad Institute Genomics Platform"/>
            <consortium name="The Broad Institute Genome Sequencing Center for Infectious Disease"/>
            <person name="Wu L."/>
            <person name="Ma J."/>
        </authorList>
    </citation>
    <scope>NUCLEOTIDE SEQUENCE [LARGE SCALE GENOMIC DNA]</scope>
    <source>
        <strain evidence="2">CECT 7184</strain>
    </source>
</reference>
<evidence type="ECO:0000313" key="2">
    <source>
        <dbReference type="Proteomes" id="UP001242368"/>
    </source>
</evidence>
<gene>
    <name evidence="1" type="ORF">QW060_13610</name>
</gene>
<name>A0ABT8CWX6_9FLAO</name>
<dbReference type="InterPro" id="IPR036629">
    <property type="entry name" value="YjbJ_sf"/>
</dbReference>
<organism evidence="1 2">
    <name type="scientific">Paenimyroides ceti</name>
    <dbReference type="NCBI Taxonomy" id="395087"/>
    <lineage>
        <taxon>Bacteria</taxon>
        <taxon>Pseudomonadati</taxon>
        <taxon>Bacteroidota</taxon>
        <taxon>Flavobacteriia</taxon>
        <taxon>Flavobacteriales</taxon>
        <taxon>Flavobacteriaceae</taxon>
        <taxon>Paenimyroides</taxon>
    </lineage>
</organism>
<keyword evidence="2" id="KW-1185">Reference proteome</keyword>
<accession>A0ABT8CWX6</accession>
<dbReference type="EMBL" id="JAUFQU010000001">
    <property type="protein sequence ID" value="MDN3708143.1"/>
    <property type="molecule type" value="Genomic_DNA"/>
</dbReference>
<evidence type="ECO:0008006" key="3">
    <source>
        <dbReference type="Google" id="ProtNLM"/>
    </source>
</evidence>
<evidence type="ECO:0000313" key="1">
    <source>
        <dbReference type="EMBL" id="MDN3708143.1"/>
    </source>
</evidence>
<dbReference type="Gene3D" id="1.10.1470.10">
    <property type="entry name" value="YjbJ"/>
    <property type="match status" value="1"/>
</dbReference>
<dbReference type="SUPFAM" id="SSF69047">
    <property type="entry name" value="Hypothetical protein YjbJ"/>
    <property type="match status" value="1"/>
</dbReference>
<dbReference type="RefSeq" id="WP_290364025.1">
    <property type="nucleotide sequence ID" value="NZ_JAUFQU010000001.1"/>
</dbReference>
<comment type="caution">
    <text evidence="1">The sequence shown here is derived from an EMBL/GenBank/DDBJ whole genome shotgun (WGS) entry which is preliminary data.</text>
</comment>
<dbReference type="Proteomes" id="UP001242368">
    <property type="component" value="Unassembled WGS sequence"/>
</dbReference>
<proteinExistence type="predicted"/>
<sequence length="68" mass="8182">MDNNAKKEDFKIKNWDESSKKLKEQFSQLTDADLKFENGKEDELLHRIENKLNKKRPEVIDLINKHQK</sequence>